<dbReference type="InterPro" id="IPR006076">
    <property type="entry name" value="FAD-dep_OxRdtase"/>
</dbReference>
<comment type="cofactor">
    <cofactor evidence="1">
        <name>FAD</name>
        <dbReference type="ChEBI" id="CHEBI:57692"/>
    </cofactor>
</comment>
<proteinExistence type="inferred from homology"/>
<keyword evidence="4" id="KW-0560">Oxidoreductase</keyword>
<dbReference type="PANTHER" id="PTHR43104">
    <property type="entry name" value="L-2-HYDROXYGLUTARATE DEHYDROGENASE, MITOCHONDRIAL"/>
    <property type="match status" value="1"/>
</dbReference>
<comment type="similarity">
    <text evidence="5">Belongs to the L2HGDH family.</text>
</comment>
<evidence type="ECO:0000313" key="7">
    <source>
        <dbReference type="EMBL" id="MDC9589909.1"/>
    </source>
</evidence>
<evidence type="ECO:0000256" key="2">
    <source>
        <dbReference type="ARBA" id="ARBA00022630"/>
    </source>
</evidence>
<evidence type="ECO:0000259" key="6">
    <source>
        <dbReference type="Pfam" id="PF01266"/>
    </source>
</evidence>
<evidence type="ECO:0000256" key="5">
    <source>
        <dbReference type="ARBA" id="ARBA00037941"/>
    </source>
</evidence>
<keyword evidence="8" id="KW-1185">Reference proteome</keyword>
<reference evidence="7 8" key="1">
    <citation type="submission" date="2023-02" db="EMBL/GenBank/DDBJ databases">
        <title>Entomopathogenic bacteria.</title>
        <authorList>
            <person name="Machado R.A."/>
        </authorList>
    </citation>
    <scope>NUCLEOTIDE SEQUENCE [LARGE SCALE GENOMIC DNA]</scope>
    <source>
        <strain evidence="7 8">XENO-10</strain>
    </source>
</reference>
<dbReference type="EMBL" id="JAQRFI010000024">
    <property type="protein sequence ID" value="MDC9589909.1"/>
    <property type="molecule type" value="Genomic_DNA"/>
</dbReference>
<evidence type="ECO:0000256" key="3">
    <source>
        <dbReference type="ARBA" id="ARBA00022827"/>
    </source>
</evidence>
<dbReference type="RefSeq" id="WP_273555273.1">
    <property type="nucleotide sequence ID" value="NZ_JAQRFI010000024.1"/>
</dbReference>
<feature type="domain" description="FAD dependent oxidoreductase" evidence="6">
    <location>
        <begin position="3"/>
        <end position="78"/>
    </location>
</feature>
<name>A0ABT5LFQ8_9GAMM</name>
<comment type="caution">
    <text evidence="7">The sequence shown here is derived from an EMBL/GenBank/DDBJ whole genome shotgun (WGS) entry which is preliminary data.</text>
</comment>
<evidence type="ECO:0000256" key="4">
    <source>
        <dbReference type="ARBA" id="ARBA00023002"/>
    </source>
</evidence>
<evidence type="ECO:0000256" key="1">
    <source>
        <dbReference type="ARBA" id="ARBA00001974"/>
    </source>
</evidence>
<dbReference type="Gene3D" id="3.30.9.10">
    <property type="entry name" value="D-Amino Acid Oxidase, subunit A, domain 2"/>
    <property type="match status" value="1"/>
</dbReference>
<keyword evidence="2" id="KW-0285">Flavoprotein</keyword>
<dbReference type="Proteomes" id="UP001217178">
    <property type="component" value="Unassembled WGS sequence"/>
</dbReference>
<organism evidence="7 8">
    <name type="scientific">Xenorhabdus yunnanensis</name>
    <dbReference type="NCBI Taxonomy" id="3025878"/>
    <lineage>
        <taxon>Bacteria</taxon>
        <taxon>Pseudomonadati</taxon>
        <taxon>Pseudomonadota</taxon>
        <taxon>Gammaproteobacteria</taxon>
        <taxon>Enterobacterales</taxon>
        <taxon>Morganellaceae</taxon>
        <taxon>Xenorhabdus</taxon>
    </lineage>
</organism>
<keyword evidence="3" id="KW-0274">FAD</keyword>
<gene>
    <name evidence="7" type="ORF">PSI23_11510</name>
</gene>
<dbReference type="Gene3D" id="3.50.50.60">
    <property type="entry name" value="FAD/NAD(P)-binding domain"/>
    <property type="match status" value="1"/>
</dbReference>
<dbReference type="Pfam" id="PF01266">
    <property type="entry name" value="DAO"/>
    <property type="match status" value="1"/>
</dbReference>
<dbReference type="SUPFAM" id="SSF51905">
    <property type="entry name" value="FAD/NAD(P)-binding domain"/>
    <property type="match status" value="1"/>
</dbReference>
<dbReference type="PANTHER" id="PTHR43104:SF2">
    <property type="entry name" value="L-2-HYDROXYGLUTARATE DEHYDROGENASE, MITOCHONDRIAL"/>
    <property type="match status" value="1"/>
</dbReference>
<dbReference type="InterPro" id="IPR036188">
    <property type="entry name" value="FAD/NAD-bd_sf"/>
</dbReference>
<sequence>MYYDRCDKVIVATQLKELSLLENIYQRGLKNGFEISLLSQAQLKKHEPYINGLEAILMPDAGIVHYPEIAAKLAEIIQTRI</sequence>
<protein>
    <submittedName>
        <fullName evidence="7">FAD-dependent oxidoreductase</fullName>
    </submittedName>
</protein>
<evidence type="ECO:0000313" key="8">
    <source>
        <dbReference type="Proteomes" id="UP001217178"/>
    </source>
</evidence>
<accession>A0ABT5LFQ8</accession>